<accession>A0AAW1NPY4</accession>
<evidence type="ECO:0000313" key="1">
    <source>
        <dbReference type="EMBL" id="KAK9794376.1"/>
    </source>
</evidence>
<protein>
    <submittedName>
        <fullName evidence="1">Uncharacterized protein</fullName>
    </submittedName>
</protein>
<proteinExistence type="predicted"/>
<keyword evidence="2" id="KW-1185">Reference proteome</keyword>
<dbReference type="EMBL" id="JALJOQ010000138">
    <property type="protein sequence ID" value="KAK9794376.1"/>
    <property type="molecule type" value="Genomic_DNA"/>
</dbReference>
<gene>
    <name evidence="1" type="ORF">WJX73_001654</name>
</gene>
<organism evidence="1 2">
    <name type="scientific">Symbiochloris irregularis</name>
    <dbReference type="NCBI Taxonomy" id="706552"/>
    <lineage>
        <taxon>Eukaryota</taxon>
        <taxon>Viridiplantae</taxon>
        <taxon>Chlorophyta</taxon>
        <taxon>core chlorophytes</taxon>
        <taxon>Trebouxiophyceae</taxon>
        <taxon>Trebouxiales</taxon>
        <taxon>Trebouxiaceae</taxon>
        <taxon>Symbiochloris</taxon>
    </lineage>
</organism>
<reference evidence="1 2" key="1">
    <citation type="journal article" date="2024" name="Nat. Commun.">
        <title>Phylogenomics reveals the evolutionary origins of lichenization in chlorophyte algae.</title>
        <authorList>
            <person name="Puginier C."/>
            <person name="Libourel C."/>
            <person name="Otte J."/>
            <person name="Skaloud P."/>
            <person name="Haon M."/>
            <person name="Grisel S."/>
            <person name="Petersen M."/>
            <person name="Berrin J.G."/>
            <person name="Delaux P.M."/>
            <person name="Dal Grande F."/>
            <person name="Keller J."/>
        </authorList>
    </citation>
    <scope>NUCLEOTIDE SEQUENCE [LARGE SCALE GENOMIC DNA]</scope>
    <source>
        <strain evidence="1 2">SAG 2036</strain>
    </source>
</reference>
<dbReference type="Proteomes" id="UP001465755">
    <property type="component" value="Unassembled WGS sequence"/>
</dbReference>
<dbReference type="AlphaFoldDB" id="A0AAW1NPY4"/>
<name>A0AAW1NPY4_9CHLO</name>
<evidence type="ECO:0000313" key="2">
    <source>
        <dbReference type="Proteomes" id="UP001465755"/>
    </source>
</evidence>
<sequence>MPCPGNKLPFYEVYSDRHQRYLHLDLSETPLHQIVPCPTRFNCVIQKDQSTGAPVPALGLSAIRSIPYGEEMLVPARHATGPSGWPYNFTGRVAHRVPADQRNNYCRHLITVPPDAPQEAKDAAQKLLHAFTRGEDWVAHWAGSCLPETSGAGYFILTPEAQFMRELPNLRHLLLSDSAN</sequence>
<comment type="caution">
    <text evidence="1">The sequence shown here is derived from an EMBL/GenBank/DDBJ whole genome shotgun (WGS) entry which is preliminary data.</text>
</comment>